<dbReference type="SUPFAM" id="SSF52058">
    <property type="entry name" value="L domain-like"/>
    <property type="match status" value="1"/>
</dbReference>
<evidence type="ECO:0000313" key="6">
    <source>
        <dbReference type="EMBL" id="ORY47613.1"/>
    </source>
</evidence>
<evidence type="ECO:0000313" key="7">
    <source>
        <dbReference type="Proteomes" id="UP000193642"/>
    </source>
</evidence>
<protein>
    <submittedName>
        <fullName evidence="6">L domain-like protein</fullName>
    </submittedName>
</protein>
<dbReference type="PROSITE" id="PS50181">
    <property type="entry name" value="FBOX"/>
    <property type="match status" value="1"/>
</dbReference>
<evidence type="ECO:0000256" key="3">
    <source>
        <dbReference type="ARBA" id="ARBA00022729"/>
    </source>
</evidence>
<dbReference type="InterPro" id="IPR032675">
    <property type="entry name" value="LRR_dom_sf"/>
</dbReference>
<dbReference type="InterPro" id="IPR001611">
    <property type="entry name" value="Leu-rich_rpt"/>
</dbReference>
<evidence type="ECO:0000256" key="4">
    <source>
        <dbReference type="ARBA" id="ARBA00023157"/>
    </source>
</evidence>
<keyword evidence="2" id="KW-0597">Phosphoprotein</keyword>
<dbReference type="GO" id="GO:0048731">
    <property type="term" value="P:system development"/>
    <property type="evidence" value="ECO:0007669"/>
    <property type="project" value="UniProtKB-ARBA"/>
</dbReference>
<dbReference type="CDD" id="cd09917">
    <property type="entry name" value="F-box_SF"/>
    <property type="match status" value="1"/>
</dbReference>
<keyword evidence="3" id="KW-0732">Signal</keyword>
<dbReference type="Gene3D" id="1.20.1280.50">
    <property type="match status" value="1"/>
</dbReference>
<evidence type="ECO:0000256" key="1">
    <source>
        <dbReference type="ARBA" id="ARBA00004479"/>
    </source>
</evidence>
<evidence type="ECO:0000256" key="2">
    <source>
        <dbReference type="ARBA" id="ARBA00022553"/>
    </source>
</evidence>
<name>A0A1Y2CKR7_9FUNG</name>
<comment type="caution">
    <text evidence="6">The sequence shown here is derived from an EMBL/GenBank/DDBJ whole genome shotgun (WGS) entry which is preliminary data.</text>
</comment>
<evidence type="ECO:0000259" key="5">
    <source>
        <dbReference type="PROSITE" id="PS50181"/>
    </source>
</evidence>
<dbReference type="SUPFAM" id="SSF81383">
    <property type="entry name" value="F-box domain"/>
    <property type="match status" value="1"/>
</dbReference>
<dbReference type="GO" id="GO:0009653">
    <property type="term" value="P:anatomical structure morphogenesis"/>
    <property type="evidence" value="ECO:0007669"/>
    <property type="project" value="UniProtKB-ARBA"/>
</dbReference>
<dbReference type="Gene3D" id="3.80.10.10">
    <property type="entry name" value="Ribonuclease Inhibitor"/>
    <property type="match status" value="1"/>
</dbReference>
<proteinExistence type="predicted"/>
<keyword evidence="7" id="KW-1185">Reference proteome</keyword>
<gene>
    <name evidence="6" type="ORF">BCR33DRAFT_806349</name>
</gene>
<sequence>MLLQIQIPNELIQHIFSFIDPSTVLQYTRLCRRIRTSLTDTHFATLNLRRFLHPNDISAHIKPSASPFDLLYFNWPDWYQTAYIALHTKTLEVVDWEAKPADKELMGWPLQNRITGSIPPSLGSLTHLKELFMGRNLLSGPIPPELGLLASLEILHLRANSLSGPIPPSLGNLSNLQQLHLDDNLLSGSIPVELYKLSKLDTLNLNVNTLSGPIPPGISQLTSLKRLSFDSNQLTGPVPLEMGEMVWLDFPLLQWQANRFDQVLPKGFRRDTRMWVALVRQGFRAFEGDTTEVLKLDEMSFEEAFEDYGEVE</sequence>
<organism evidence="6 7">
    <name type="scientific">Rhizoclosmatium globosum</name>
    <dbReference type="NCBI Taxonomy" id="329046"/>
    <lineage>
        <taxon>Eukaryota</taxon>
        <taxon>Fungi</taxon>
        <taxon>Fungi incertae sedis</taxon>
        <taxon>Chytridiomycota</taxon>
        <taxon>Chytridiomycota incertae sedis</taxon>
        <taxon>Chytridiomycetes</taxon>
        <taxon>Chytridiales</taxon>
        <taxon>Chytriomycetaceae</taxon>
        <taxon>Rhizoclosmatium</taxon>
    </lineage>
</organism>
<dbReference type="InterPro" id="IPR001810">
    <property type="entry name" value="F-box_dom"/>
</dbReference>
<dbReference type="GO" id="GO:0016020">
    <property type="term" value="C:membrane"/>
    <property type="evidence" value="ECO:0007669"/>
    <property type="project" value="UniProtKB-SubCell"/>
</dbReference>
<dbReference type="FunFam" id="3.80.10.10:FF:000775">
    <property type="entry name" value="Predicted protein"/>
    <property type="match status" value="1"/>
</dbReference>
<dbReference type="GO" id="GO:0009888">
    <property type="term" value="P:tissue development"/>
    <property type="evidence" value="ECO:0007669"/>
    <property type="project" value="UniProtKB-ARBA"/>
</dbReference>
<feature type="domain" description="F-box" evidence="5">
    <location>
        <begin position="1"/>
        <end position="51"/>
    </location>
</feature>
<dbReference type="EMBL" id="MCGO01000013">
    <property type="protein sequence ID" value="ORY47613.1"/>
    <property type="molecule type" value="Genomic_DNA"/>
</dbReference>
<reference evidence="6 7" key="1">
    <citation type="submission" date="2016-07" db="EMBL/GenBank/DDBJ databases">
        <title>Pervasive Adenine N6-methylation of Active Genes in Fungi.</title>
        <authorList>
            <consortium name="DOE Joint Genome Institute"/>
            <person name="Mondo S.J."/>
            <person name="Dannebaum R.O."/>
            <person name="Kuo R.C."/>
            <person name="Labutti K."/>
            <person name="Haridas S."/>
            <person name="Kuo A."/>
            <person name="Salamov A."/>
            <person name="Ahrendt S.R."/>
            <person name="Lipzen A."/>
            <person name="Sullivan W."/>
            <person name="Andreopoulos W.B."/>
            <person name="Clum A."/>
            <person name="Lindquist E."/>
            <person name="Daum C."/>
            <person name="Ramamoorthy G.K."/>
            <person name="Gryganskyi A."/>
            <person name="Culley D."/>
            <person name="Magnuson J.K."/>
            <person name="James T.Y."/>
            <person name="O'Malley M.A."/>
            <person name="Stajich J.E."/>
            <person name="Spatafora J.W."/>
            <person name="Visel A."/>
            <person name="Grigoriev I.V."/>
        </authorList>
    </citation>
    <scope>NUCLEOTIDE SEQUENCE [LARGE SCALE GENOMIC DNA]</scope>
    <source>
        <strain evidence="6 7">JEL800</strain>
    </source>
</reference>
<dbReference type="Pfam" id="PF12937">
    <property type="entry name" value="F-box-like"/>
    <property type="match status" value="1"/>
</dbReference>
<comment type="subcellular location">
    <subcellularLocation>
        <location evidence="1">Membrane</location>
        <topology evidence="1">Single-pass type I membrane protein</topology>
    </subcellularLocation>
</comment>
<dbReference type="PANTHER" id="PTHR47988">
    <property type="entry name" value="SOMATIC EMBRYOGENESIS RECEPTOR KINASE 1"/>
    <property type="match status" value="1"/>
</dbReference>
<dbReference type="Pfam" id="PF00560">
    <property type="entry name" value="LRR_1"/>
    <property type="match status" value="4"/>
</dbReference>
<dbReference type="InterPro" id="IPR036047">
    <property type="entry name" value="F-box-like_dom_sf"/>
</dbReference>
<dbReference type="AlphaFoldDB" id="A0A1Y2CKR7"/>
<accession>A0A1Y2CKR7</accession>
<dbReference type="OrthoDB" id="1394818at2759"/>
<dbReference type="Proteomes" id="UP000193642">
    <property type="component" value="Unassembled WGS sequence"/>
</dbReference>
<keyword evidence="4" id="KW-1015">Disulfide bond</keyword>